<evidence type="ECO:0000256" key="1">
    <source>
        <dbReference type="ARBA" id="ARBA00004141"/>
    </source>
</evidence>
<evidence type="ECO:0000256" key="4">
    <source>
        <dbReference type="ARBA" id="ARBA00022692"/>
    </source>
</evidence>
<evidence type="ECO:0000256" key="7">
    <source>
        <dbReference type="SAM" id="Phobius"/>
    </source>
</evidence>
<feature type="transmembrane region" description="Helical" evidence="7">
    <location>
        <begin position="63"/>
        <end position="81"/>
    </location>
</feature>
<evidence type="ECO:0000313" key="8">
    <source>
        <dbReference type="EMBL" id="SFP40636.1"/>
    </source>
</evidence>
<dbReference type="STRING" id="1121869.SAMN03084138_02102"/>
<dbReference type="EMBL" id="FOWR01000014">
    <property type="protein sequence ID" value="SFP40636.1"/>
    <property type="molecule type" value="Genomic_DNA"/>
</dbReference>
<evidence type="ECO:0000256" key="5">
    <source>
        <dbReference type="ARBA" id="ARBA00022989"/>
    </source>
</evidence>
<sequence>MGIYKVCRLTVSLIFNVISLLRGAWMLEKVISILFPVFAVVVAGFIVGKTFKPDMGPINRINIDVMVPCLVFSTLSVMPLGMEQSSLIIAAVVAVLLPGMIMAVLAQFCNMPFRVWGPAQMFRNSGNLAIPLFGYAFGQSAEAPAIMLFLVSVVLHTTVGISLLSNQSQRFFSILKTPLLIAACLALTVNFADIKVWQPLHEAMVLLGNAAVPVMLLSLGVQLTAIRWSGMRIGMLSTLLSLVTGAIAFATIYVFIPLPSEHMRMMVLFTMLPPAVMNFLLAQRYDAGAEEVASMVLFGNFLTIITLPALLYIAFAWF</sequence>
<evidence type="ECO:0008006" key="10">
    <source>
        <dbReference type="Google" id="ProtNLM"/>
    </source>
</evidence>
<dbReference type="PANTHER" id="PTHR36838:SF1">
    <property type="entry name" value="SLR1864 PROTEIN"/>
    <property type="match status" value="1"/>
</dbReference>
<accession>A0A1I5Q451</accession>
<keyword evidence="4 7" id="KW-0812">Transmembrane</keyword>
<proteinExistence type="predicted"/>
<keyword evidence="5 7" id="KW-1133">Transmembrane helix</keyword>
<feature type="transmembrane region" description="Helical" evidence="7">
    <location>
        <begin position="171"/>
        <end position="191"/>
    </location>
</feature>
<evidence type="ECO:0000256" key="3">
    <source>
        <dbReference type="ARBA" id="ARBA00022475"/>
    </source>
</evidence>
<feature type="transmembrane region" description="Helical" evidence="7">
    <location>
        <begin position="31"/>
        <end position="51"/>
    </location>
</feature>
<keyword evidence="3" id="KW-1003">Cell membrane</keyword>
<evidence type="ECO:0000256" key="2">
    <source>
        <dbReference type="ARBA" id="ARBA00022448"/>
    </source>
</evidence>
<dbReference type="GO" id="GO:0016020">
    <property type="term" value="C:membrane"/>
    <property type="evidence" value="ECO:0007669"/>
    <property type="project" value="UniProtKB-SubCell"/>
</dbReference>
<feature type="transmembrane region" description="Helical" evidence="7">
    <location>
        <begin position="87"/>
        <end position="109"/>
    </location>
</feature>
<keyword evidence="2" id="KW-0813">Transport</keyword>
<dbReference type="InterPro" id="IPR004776">
    <property type="entry name" value="Mem_transp_PIN-like"/>
</dbReference>
<evidence type="ECO:0000313" key="9">
    <source>
        <dbReference type="Proteomes" id="UP000182692"/>
    </source>
</evidence>
<name>A0A1I5Q451_9GAMM</name>
<dbReference type="AlphaFoldDB" id="A0A1I5Q451"/>
<reference evidence="8 9" key="1">
    <citation type="submission" date="2016-10" db="EMBL/GenBank/DDBJ databases">
        <authorList>
            <person name="de Groot N.N."/>
        </authorList>
    </citation>
    <scope>NUCLEOTIDE SEQUENCE [LARGE SCALE GENOMIC DNA]</scope>
    <source>
        <strain evidence="8 9">DSM 15893</strain>
    </source>
</reference>
<protein>
    <recommendedName>
        <fullName evidence="10">Membrane transport protein</fullName>
    </recommendedName>
</protein>
<comment type="subcellular location">
    <subcellularLocation>
        <location evidence="1">Membrane</location>
        <topology evidence="1">Multi-pass membrane protein</topology>
    </subcellularLocation>
</comment>
<evidence type="ECO:0000256" key="6">
    <source>
        <dbReference type="ARBA" id="ARBA00023136"/>
    </source>
</evidence>
<feature type="transmembrane region" description="Helical" evidence="7">
    <location>
        <begin position="233"/>
        <end position="256"/>
    </location>
</feature>
<dbReference type="PANTHER" id="PTHR36838">
    <property type="entry name" value="AUXIN EFFLUX CARRIER FAMILY PROTEIN"/>
    <property type="match status" value="1"/>
</dbReference>
<feature type="transmembrane region" description="Helical" evidence="7">
    <location>
        <begin position="262"/>
        <end position="281"/>
    </location>
</feature>
<organism evidence="8 9">
    <name type="scientific">Enterovibrio norvegicus DSM 15893</name>
    <dbReference type="NCBI Taxonomy" id="1121869"/>
    <lineage>
        <taxon>Bacteria</taxon>
        <taxon>Pseudomonadati</taxon>
        <taxon>Pseudomonadota</taxon>
        <taxon>Gammaproteobacteria</taxon>
        <taxon>Vibrionales</taxon>
        <taxon>Vibrionaceae</taxon>
        <taxon>Enterovibrio</taxon>
    </lineage>
</organism>
<feature type="transmembrane region" description="Helical" evidence="7">
    <location>
        <begin position="293"/>
        <end position="317"/>
    </location>
</feature>
<dbReference type="Proteomes" id="UP000182692">
    <property type="component" value="Unassembled WGS sequence"/>
</dbReference>
<dbReference type="Pfam" id="PF03547">
    <property type="entry name" value="Mem_trans"/>
    <property type="match status" value="1"/>
</dbReference>
<feature type="transmembrane region" description="Helical" evidence="7">
    <location>
        <begin position="144"/>
        <end position="164"/>
    </location>
</feature>
<gene>
    <name evidence="8" type="ORF">SAMN03084138_02102</name>
</gene>
<keyword evidence="6 7" id="KW-0472">Membrane</keyword>
<feature type="transmembrane region" description="Helical" evidence="7">
    <location>
        <begin position="203"/>
        <end position="221"/>
    </location>
</feature>
<dbReference type="GO" id="GO:0055085">
    <property type="term" value="P:transmembrane transport"/>
    <property type="evidence" value="ECO:0007669"/>
    <property type="project" value="InterPro"/>
</dbReference>